<dbReference type="Gene3D" id="3.10.450.50">
    <property type="match status" value="1"/>
</dbReference>
<name>A0A1H0G012_9ACTN</name>
<feature type="region of interest" description="Disordered" evidence="1">
    <location>
        <begin position="165"/>
        <end position="192"/>
    </location>
</feature>
<dbReference type="Pfam" id="PF13577">
    <property type="entry name" value="SnoaL_4"/>
    <property type="match status" value="1"/>
</dbReference>
<evidence type="ECO:0000313" key="3">
    <source>
        <dbReference type="EMBL" id="SDO00144.1"/>
    </source>
</evidence>
<dbReference type="Proteomes" id="UP000199088">
    <property type="component" value="Unassembled WGS sequence"/>
</dbReference>
<feature type="compositionally biased region" description="Polar residues" evidence="1">
    <location>
        <begin position="172"/>
        <end position="181"/>
    </location>
</feature>
<accession>A0A1H0G012</accession>
<dbReference type="SUPFAM" id="SSF54427">
    <property type="entry name" value="NTF2-like"/>
    <property type="match status" value="1"/>
</dbReference>
<dbReference type="RefSeq" id="WP_091241106.1">
    <property type="nucleotide sequence ID" value="NZ_FNIR01000003.1"/>
</dbReference>
<gene>
    <name evidence="3" type="ORF">SAMN05660199_01089</name>
</gene>
<feature type="domain" description="SnoaL-like" evidence="2">
    <location>
        <begin position="10"/>
        <end position="127"/>
    </location>
</feature>
<dbReference type="EMBL" id="FNIR01000003">
    <property type="protein sequence ID" value="SDO00144.1"/>
    <property type="molecule type" value="Genomic_DNA"/>
</dbReference>
<keyword evidence="4" id="KW-1185">Reference proteome</keyword>
<dbReference type="AlphaFoldDB" id="A0A1H0G012"/>
<reference evidence="4" key="1">
    <citation type="submission" date="2016-10" db="EMBL/GenBank/DDBJ databases">
        <authorList>
            <person name="Varghese N."/>
            <person name="Submissions S."/>
        </authorList>
    </citation>
    <scope>NUCLEOTIDE SEQUENCE [LARGE SCALE GENOMIC DNA]</scope>
    <source>
        <strain evidence="4">DSM 45843</strain>
    </source>
</reference>
<protein>
    <submittedName>
        <fullName evidence="3">SnoaL-like domain-containing protein</fullName>
    </submittedName>
</protein>
<dbReference type="STRING" id="1052260.SAMN05660199_01089"/>
<dbReference type="OrthoDB" id="4941530at2"/>
<dbReference type="InterPro" id="IPR032710">
    <property type="entry name" value="NTF2-like_dom_sf"/>
</dbReference>
<sequence length="192" mass="21178">MADLQRRLAVLEDREAIRELDARYCRHLDQGQWDELADCFTPDGTFDGLSVVRSRSDLVRFFAGLAGTGLTAFWHHVSNLEITVLAGADEARATSLLWQPCVVDGVAHVAAGRYQDTVTRTPQGWRYQIKQVRFSYFAPLDQGWDQHRFTLDSARAAALLPLPDASGSAAAQTSEHATAPSQPAKPTATRKP</sequence>
<dbReference type="InterPro" id="IPR037401">
    <property type="entry name" value="SnoaL-like"/>
</dbReference>
<dbReference type="CDD" id="cd00531">
    <property type="entry name" value="NTF2_like"/>
    <property type="match status" value="1"/>
</dbReference>
<evidence type="ECO:0000256" key="1">
    <source>
        <dbReference type="SAM" id="MobiDB-lite"/>
    </source>
</evidence>
<proteinExistence type="predicted"/>
<evidence type="ECO:0000259" key="2">
    <source>
        <dbReference type="Pfam" id="PF13577"/>
    </source>
</evidence>
<organism evidence="3 4">
    <name type="scientific">Klenkia soli</name>
    <dbReference type="NCBI Taxonomy" id="1052260"/>
    <lineage>
        <taxon>Bacteria</taxon>
        <taxon>Bacillati</taxon>
        <taxon>Actinomycetota</taxon>
        <taxon>Actinomycetes</taxon>
        <taxon>Geodermatophilales</taxon>
        <taxon>Geodermatophilaceae</taxon>
        <taxon>Klenkia</taxon>
    </lineage>
</organism>
<evidence type="ECO:0000313" key="4">
    <source>
        <dbReference type="Proteomes" id="UP000199088"/>
    </source>
</evidence>